<proteinExistence type="predicted"/>
<accession>A0A0A9H0M6</accession>
<sequence>MSPSLMRHVARSKSSSTCASTPENIATSKEAKARTM</sequence>
<feature type="region of interest" description="Disordered" evidence="1">
    <location>
        <begin position="1"/>
        <end position="36"/>
    </location>
</feature>
<dbReference type="AlphaFoldDB" id="A0A0A9H0M6"/>
<reference evidence="2" key="2">
    <citation type="journal article" date="2015" name="Data Brief">
        <title>Shoot transcriptome of the giant reed, Arundo donax.</title>
        <authorList>
            <person name="Barrero R.A."/>
            <person name="Guerrero F.D."/>
            <person name="Moolhuijzen P."/>
            <person name="Goolsby J.A."/>
            <person name="Tidwell J."/>
            <person name="Bellgard S.E."/>
            <person name="Bellgard M.I."/>
        </authorList>
    </citation>
    <scope>NUCLEOTIDE SEQUENCE</scope>
    <source>
        <tissue evidence="2">Shoot tissue taken approximately 20 cm above the soil surface</tissue>
    </source>
</reference>
<reference evidence="2" key="1">
    <citation type="submission" date="2014-09" db="EMBL/GenBank/DDBJ databases">
        <authorList>
            <person name="Magalhaes I.L.F."/>
            <person name="Oliveira U."/>
            <person name="Santos F.R."/>
            <person name="Vidigal T.H.D.A."/>
            <person name="Brescovit A.D."/>
            <person name="Santos A.J."/>
        </authorList>
    </citation>
    <scope>NUCLEOTIDE SEQUENCE</scope>
    <source>
        <tissue evidence="2">Shoot tissue taken approximately 20 cm above the soil surface</tissue>
    </source>
</reference>
<name>A0A0A9H0M6_ARUDO</name>
<protein>
    <submittedName>
        <fullName evidence="2">Uncharacterized protein</fullName>
    </submittedName>
</protein>
<feature type="compositionally biased region" description="Polar residues" evidence="1">
    <location>
        <begin position="12"/>
        <end position="27"/>
    </location>
</feature>
<evidence type="ECO:0000256" key="1">
    <source>
        <dbReference type="SAM" id="MobiDB-lite"/>
    </source>
</evidence>
<dbReference type="EMBL" id="GBRH01171478">
    <property type="protein sequence ID" value="JAE26418.1"/>
    <property type="molecule type" value="Transcribed_RNA"/>
</dbReference>
<organism evidence="2">
    <name type="scientific">Arundo donax</name>
    <name type="common">Giant reed</name>
    <name type="synonym">Donax arundinaceus</name>
    <dbReference type="NCBI Taxonomy" id="35708"/>
    <lineage>
        <taxon>Eukaryota</taxon>
        <taxon>Viridiplantae</taxon>
        <taxon>Streptophyta</taxon>
        <taxon>Embryophyta</taxon>
        <taxon>Tracheophyta</taxon>
        <taxon>Spermatophyta</taxon>
        <taxon>Magnoliopsida</taxon>
        <taxon>Liliopsida</taxon>
        <taxon>Poales</taxon>
        <taxon>Poaceae</taxon>
        <taxon>PACMAD clade</taxon>
        <taxon>Arundinoideae</taxon>
        <taxon>Arundineae</taxon>
        <taxon>Arundo</taxon>
    </lineage>
</organism>
<evidence type="ECO:0000313" key="2">
    <source>
        <dbReference type="EMBL" id="JAE26418.1"/>
    </source>
</evidence>